<evidence type="ECO:0000256" key="3">
    <source>
        <dbReference type="ARBA" id="ARBA00023054"/>
    </source>
</evidence>
<reference evidence="7 8" key="1">
    <citation type="submission" date="2018-08" db="EMBL/GenBank/DDBJ databases">
        <title>Genomic Encyclopedia of Type Strains, Phase IV (KMG-IV): sequencing the most valuable type-strain genomes for metagenomic binning, comparative biology and taxonomic classification.</title>
        <authorList>
            <person name="Goeker M."/>
        </authorList>
    </citation>
    <scope>NUCLEOTIDE SEQUENCE [LARGE SCALE GENOMIC DNA]</scope>
    <source>
        <strain evidence="7 8">DSM 23923</strain>
    </source>
</reference>
<gene>
    <name evidence="7" type="ORF">DFR64_2355</name>
</gene>
<keyword evidence="5" id="KW-0472">Membrane</keyword>
<dbReference type="GO" id="GO:0016020">
    <property type="term" value="C:membrane"/>
    <property type="evidence" value="ECO:0007669"/>
    <property type="project" value="InterPro"/>
</dbReference>
<dbReference type="InterPro" id="IPR006143">
    <property type="entry name" value="RND_pump_MFP"/>
</dbReference>
<keyword evidence="5" id="KW-0812">Transmembrane</keyword>
<dbReference type="Gene3D" id="2.40.30.170">
    <property type="match status" value="1"/>
</dbReference>
<dbReference type="GO" id="GO:0030313">
    <property type="term" value="C:cell envelope"/>
    <property type="evidence" value="ECO:0007669"/>
    <property type="project" value="UniProtKB-SubCell"/>
</dbReference>
<dbReference type="EMBL" id="QUMS01000003">
    <property type="protein sequence ID" value="REG07151.1"/>
    <property type="molecule type" value="Genomic_DNA"/>
</dbReference>
<feature type="transmembrane region" description="Helical" evidence="5">
    <location>
        <begin position="58"/>
        <end position="74"/>
    </location>
</feature>
<accession>A0A347ZVX3</accession>
<feature type="domain" description="YknX-like beta-barrel" evidence="6">
    <location>
        <begin position="363"/>
        <end position="437"/>
    </location>
</feature>
<organism evidence="7 8">
    <name type="scientific">Pelolinea submarina</name>
    <dbReference type="NCBI Taxonomy" id="913107"/>
    <lineage>
        <taxon>Bacteria</taxon>
        <taxon>Bacillati</taxon>
        <taxon>Chloroflexota</taxon>
        <taxon>Anaerolineae</taxon>
        <taxon>Anaerolineales</taxon>
        <taxon>Anaerolineaceae</taxon>
        <taxon>Pelolinea</taxon>
    </lineage>
</organism>
<evidence type="ECO:0000256" key="4">
    <source>
        <dbReference type="SAM" id="MobiDB-lite"/>
    </source>
</evidence>
<evidence type="ECO:0000313" key="7">
    <source>
        <dbReference type="EMBL" id="REG07151.1"/>
    </source>
</evidence>
<dbReference type="Proteomes" id="UP000256388">
    <property type="component" value="Unassembled WGS sequence"/>
</dbReference>
<dbReference type="GO" id="GO:0022857">
    <property type="term" value="F:transmembrane transporter activity"/>
    <property type="evidence" value="ECO:0007669"/>
    <property type="project" value="InterPro"/>
</dbReference>
<dbReference type="SUPFAM" id="SSF111369">
    <property type="entry name" value="HlyD-like secretion proteins"/>
    <property type="match status" value="2"/>
</dbReference>
<keyword evidence="5" id="KW-1133">Transmembrane helix</keyword>
<comment type="subcellular location">
    <subcellularLocation>
        <location evidence="1">Cell envelope</location>
    </subcellularLocation>
</comment>
<dbReference type="NCBIfam" id="TIGR01730">
    <property type="entry name" value="RND_mfp"/>
    <property type="match status" value="1"/>
</dbReference>
<comment type="similarity">
    <text evidence="2">Belongs to the membrane fusion protein (MFP) (TC 8.A.1) family.</text>
</comment>
<evidence type="ECO:0000256" key="1">
    <source>
        <dbReference type="ARBA" id="ARBA00004196"/>
    </source>
</evidence>
<evidence type="ECO:0000256" key="5">
    <source>
        <dbReference type="SAM" id="Phobius"/>
    </source>
</evidence>
<dbReference type="InterPro" id="IPR050465">
    <property type="entry name" value="UPF0194_transport"/>
</dbReference>
<dbReference type="Gene3D" id="2.40.420.20">
    <property type="match status" value="1"/>
</dbReference>
<feature type="region of interest" description="Disordered" evidence="4">
    <location>
        <begin position="1"/>
        <end position="22"/>
    </location>
</feature>
<dbReference type="InterPro" id="IPR058636">
    <property type="entry name" value="Beta-barrel_YknX"/>
</dbReference>
<protein>
    <submittedName>
        <fullName evidence="7">HlyD family secretion protein</fullName>
    </submittedName>
</protein>
<feature type="transmembrane region" description="Helical" evidence="5">
    <location>
        <begin position="35"/>
        <end position="52"/>
    </location>
</feature>
<dbReference type="RefSeq" id="WP_116225627.1">
    <property type="nucleotide sequence ID" value="NZ_AP018437.1"/>
</dbReference>
<keyword evidence="8" id="KW-1185">Reference proteome</keyword>
<dbReference type="PANTHER" id="PTHR32347">
    <property type="entry name" value="EFFLUX SYSTEM COMPONENT YKNX-RELATED"/>
    <property type="match status" value="1"/>
</dbReference>
<keyword evidence="3" id="KW-0175">Coiled coil</keyword>
<dbReference type="OrthoDB" id="159290at2"/>
<name>A0A347ZVX3_9CHLR</name>
<evidence type="ECO:0000259" key="6">
    <source>
        <dbReference type="Pfam" id="PF25990"/>
    </source>
</evidence>
<dbReference type="Gene3D" id="2.40.50.100">
    <property type="match status" value="2"/>
</dbReference>
<dbReference type="Pfam" id="PF25990">
    <property type="entry name" value="Beta-barrel_YknX"/>
    <property type="match status" value="1"/>
</dbReference>
<comment type="caution">
    <text evidence="7">The sequence shown here is derived from an EMBL/GenBank/DDBJ whole genome shotgun (WGS) entry which is preliminary data.</text>
</comment>
<proteinExistence type="inferred from homology"/>
<dbReference type="PRINTS" id="PR01490">
    <property type="entry name" value="RTXTOXIND"/>
</dbReference>
<evidence type="ECO:0000313" key="8">
    <source>
        <dbReference type="Proteomes" id="UP000256388"/>
    </source>
</evidence>
<sequence>MVKKDNEELKKKKSPKEVVEKPVKKVQESEKKRKFSLKGIWQWIMGVWHWILAKPIRWIAILALLIIVVFVANNQSRARKTAMDEYQTVKLERSDMVVIVGATGIVEANQTADLEWQTTGRVESVNVAVNDRVKAGDILADLADNTLPQSVILAQADLVDAQKAMEDLINSNTESAESYKALLEAEQDLRDEEDDRDQWNYNDANIDRVNEFRADFIAKEEEYKIYKAAYEAVKNLPADDPKRVKAKQERDDAKLVRDKALRALNYLLGKAYGQQVAEDFADADIAQAKLDDAQRDWDRVKNGANADDISAAEAKVAAAEATVSLGWIEAPFNGTVTQVDPKVGDQISSGTPAFRIDDLSELNVDVQISEVDINKVVVGQEAELTFDAISSKTYTGEVTEVAKVGEDTGSGVDFTVTLRIVDPDEEVRPGMTAAVNIIVTEKKDVLAIPSRAIRTSEGRRIVYVMRGSSLTAVDIEVGAMSDTSVEVVSGDVSEGDLIILNPPASIMDANGQPAFTR</sequence>
<dbReference type="AlphaFoldDB" id="A0A347ZVX3"/>
<evidence type="ECO:0000256" key="2">
    <source>
        <dbReference type="ARBA" id="ARBA00009477"/>
    </source>
</evidence>